<accession>A0A6S6R4Y8</accession>
<dbReference type="CDD" id="cd12914">
    <property type="entry name" value="PDC1_DGC_like"/>
    <property type="match status" value="1"/>
</dbReference>
<dbReference type="SUPFAM" id="SSF58104">
    <property type="entry name" value="Methyl-accepting chemotaxis protein (MCP) signaling domain"/>
    <property type="match status" value="1"/>
</dbReference>
<evidence type="ECO:0000256" key="1">
    <source>
        <dbReference type="ARBA" id="ARBA00004651"/>
    </source>
</evidence>
<proteinExistence type="inferred from homology"/>
<dbReference type="InterPro" id="IPR004089">
    <property type="entry name" value="MCPsignal_dom"/>
</dbReference>
<dbReference type="CDD" id="cd12912">
    <property type="entry name" value="PDC2_MCP_like"/>
    <property type="match status" value="1"/>
</dbReference>
<dbReference type="EMBL" id="AP023367">
    <property type="protein sequence ID" value="BCJ94480.1"/>
    <property type="molecule type" value="Genomic_DNA"/>
</dbReference>
<dbReference type="Proteomes" id="UP000515561">
    <property type="component" value="Chromosome"/>
</dbReference>
<dbReference type="SMART" id="SM00283">
    <property type="entry name" value="MA"/>
    <property type="match status" value="1"/>
</dbReference>
<protein>
    <submittedName>
        <fullName evidence="9">Methyl-accepting chemotaxis protein</fullName>
    </submittedName>
</protein>
<dbReference type="PROSITE" id="PS50885">
    <property type="entry name" value="HAMP"/>
    <property type="match status" value="1"/>
</dbReference>
<dbReference type="Pfam" id="PF02743">
    <property type="entry name" value="dCache_1"/>
    <property type="match status" value="1"/>
</dbReference>
<dbReference type="Gene3D" id="6.10.340.10">
    <property type="match status" value="1"/>
</dbReference>
<dbReference type="Pfam" id="PF00015">
    <property type="entry name" value="MCPsignal"/>
    <property type="match status" value="1"/>
</dbReference>
<dbReference type="GO" id="GO:0005886">
    <property type="term" value="C:plasma membrane"/>
    <property type="evidence" value="ECO:0007669"/>
    <property type="project" value="UniProtKB-SubCell"/>
</dbReference>
<keyword evidence="7" id="KW-0807">Transducer</keyword>
<reference evidence="9 10" key="1">
    <citation type="journal article" date="2016" name="Int. J. Syst. Evol. Microbiol.">
        <title>Descriptions of Anaerotaenia torta gen. nov., sp. nov. and Anaerocolumna cellulosilytica gen. nov., sp. nov. isolated from a methanogenic reactor of cattle waste.</title>
        <authorList>
            <person name="Uek A."/>
            <person name="Ohtaki Y."/>
            <person name="Kaku N."/>
            <person name="Ueki K."/>
        </authorList>
    </citation>
    <scope>NUCLEOTIDE SEQUENCE [LARGE SCALE GENOMIC DNA]</scope>
    <source>
        <strain evidence="9 10">SN021</strain>
    </source>
</reference>
<keyword evidence="2" id="KW-1003">Cell membrane</keyword>
<dbReference type="AlphaFoldDB" id="A0A6S6R4Y8"/>
<gene>
    <name evidence="9" type="ORF">acsn021_20490</name>
</gene>
<evidence type="ECO:0000256" key="5">
    <source>
        <dbReference type="ARBA" id="ARBA00022989"/>
    </source>
</evidence>
<dbReference type="PANTHER" id="PTHR32089:SF112">
    <property type="entry name" value="LYSOZYME-LIKE PROTEIN-RELATED"/>
    <property type="match status" value="1"/>
</dbReference>
<dbReference type="InterPro" id="IPR003660">
    <property type="entry name" value="HAMP_dom"/>
</dbReference>
<evidence type="ECO:0000256" key="3">
    <source>
        <dbReference type="ARBA" id="ARBA00022500"/>
    </source>
</evidence>
<keyword evidence="6" id="KW-0472">Membrane</keyword>
<keyword evidence="10" id="KW-1185">Reference proteome</keyword>
<name>A0A6S6R4Y8_9FIRM</name>
<dbReference type="RefSeq" id="WP_184093290.1">
    <property type="nucleotide sequence ID" value="NZ_AP023367.1"/>
</dbReference>
<dbReference type="InterPro" id="IPR033479">
    <property type="entry name" value="dCache_1"/>
</dbReference>
<dbReference type="KEGG" id="acel:acsn021_20490"/>
<evidence type="ECO:0000256" key="8">
    <source>
        <dbReference type="ARBA" id="ARBA00029447"/>
    </source>
</evidence>
<dbReference type="CDD" id="cd06225">
    <property type="entry name" value="HAMP"/>
    <property type="match status" value="1"/>
</dbReference>
<evidence type="ECO:0000256" key="6">
    <source>
        <dbReference type="ARBA" id="ARBA00023136"/>
    </source>
</evidence>
<dbReference type="GO" id="GO:0007165">
    <property type="term" value="P:signal transduction"/>
    <property type="evidence" value="ECO:0007669"/>
    <property type="project" value="UniProtKB-KW"/>
</dbReference>
<organism evidence="9 10">
    <name type="scientific">Anaerocolumna cellulosilytica</name>
    <dbReference type="NCBI Taxonomy" id="433286"/>
    <lineage>
        <taxon>Bacteria</taxon>
        <taxon>Bacillati</taxon>
        <taxon>Bacillota</taxon>
        <taxon>Clostridia</taxon>
        <taxon>Lachnospirales</taxon>
        <taxon>Lachnospiraceae</taxon>
        <taxon>Anaerocolumna</taxon>
    </lineage>
</organism>
<dbReference type="PROSITE" id="PS51257">
    <property type="entry name" value="PROKAR_LIPOPROTEIN"/>
    <property type="match status" value="1"/>
</dbReference>
<evidence type="ECO:0000313" key="9">
    <source>
        <dbReference type="EMBL" id="BCJ94480.1"/>
    </source>
</evidence>
<dbReference type="PANTHER" id="PTHR32089">
    <property type="entry name" value="METHYL-ACCEPTING CHEMOTAXIS PROTEIN MCPB"/>
    <property type="match status" value="1"/>
</dbReference>
<comment type="similarity">
    <text evidence="8">Belongs to the methyl-accepting chemotaxis (MCP) protein family.</text>
</comment>
<keyword evidence="4" id="KW-0812">Transmembrane</keyword>
<dbReference type="InterPro" id="IPR029151">
    <property type="entry name" value="Sensor-like_sf"/>
</dbReference>
<sequence>MKSIKTKLLVLVLSLVACVILGISAIAVITASNSLLDTAEVTMESMVTQGVHVVSSRLEWQKSVLETIATNDYWLDDTLSLEQKFIKSQKYISNNKYIKLGYSDLRGNIQFSNGTSGEISDRDYFIKAAEGETYGSTPFMSRTEGIMVVVYSTPVKRNGTIVGVLTATKDSAEISNIVNDITFGETGKAFMLEGTGIKIAHYDNELIQNQDNDLVNVEEDPSLKELVKLEERMISGEVGSGSYTYKGQEKFLVFSPVDGTNWSLAVAVEKSELLSELNELILRIVVTSSIFLIIAFVLVVFITNSIIRRIKLAIRYIEPVASGDFSVPISEKHLMIKDEIGQMIKAIHTMQQSVKSMLKLVTSNSAEIDADAQSLSAVSEELSAASNVMSNSIQEVARGTVSQSESLATVTESLSVFAGNINQIAKDVESIDTNAKEIRQLSNNSNEKIHSLADSVVATNSSFQRFEKGMESLGANLDKINEITNLINSISEQTNLLSLNAAIEAARAGESGKGFAVVADEIRKLAEQSRESSVNISALIADIQGENTTMITATDMISKEITQQTDIIHETLDSFQIIVKAVEEVLPKIDTVNNATYKINQEKDEILSRVEDLSAISQETSAASEEITASTEEIASSSEDVANSAANLGLRTKEMLMEVEKFKL</sequence>
<dbReference type="SUPFAM" id="SSF103190">
    <property type="entry name" value="Sensory domain-like"/>
    <property type="match status" value="1"/>
</dbReference>
<evidence type="ECO:0000256" key="7">
    <source>
        <dbReference type="ARBA" id="ARBA00023224"/>
    </source>
</evidence>
<comment type="subcellular location">
    <subcellularLocation>
        <location evidence="1">Cell membrane</location>
        <topology evidence="1">Multi-pass membrane protein</topology>
    </subcellularLocation>
</comment>
<keyword evidence="5" id="KW-1133">Transmembrane helix</keyword>
<evidence type="ECO:0000256" key="2">
    <source>
        <dbReference type="ARBA" id="ARBA00022475"/>
    </source>
</evidence>
<dbReference type="PROSITE" id="PS50111">
    <property type="entry name" value="CHEMOTAXIS_TRANSDUC_2"/>
    <property type="match status" value="1"/>
</dbReference>
<dbReference type="Gene3D" id="1.10.287.950">
    <property type="entry name" value="Methyl-accepting chemotaxis protein"/>
    <property type="match status" value="1"/>
</dbReference>
<keyword evidence="3" id="KW-0145">Chemotaxis</keyword>
<dbReference type="Gene3D" id="3.30.450.20">
    <property type="entry name" value="PAS domain"/>
    <property type="match status" value="1"/>
</dbReference>
<dbReference type="SMART" id="SM00304">
    <property type="entry name" value="HAMP"/>
    <property type="match status" value="1"/>
</dbReference>
<dbReference type="GO" id="GO:0006935">
    <property type="term" value="P:chemotaxis"/>
    <property type="evidence" value="ECO:0007669"/>
    <property type="project" value="UniProtKB-KW"/>
</dbReference>
<evidence type="ECO:0000313" key="10">
    <source>
        <dbReference type="Proteomes" id="UP000515561"/>
    </source>
</evidence>
<evidence type="ECO:0000256" key="4">
    <source>
        <dbReference type="ARBA" id="ARBA00022692"/>
    </source>
</evidence>